<dbReference type="SUPFAM" id="SSF53955">
    <property type="entry name" value="Lysozyme-like"/>
    <property type="match status" value="1"/>
</dbReference>
<protein>
    <submittedName>
        <fullName evidence="3">LysM peptidoglycan-binding domain-containing protein</fullName>
    </submittedName>
</protein>
<feature type="region of interest" description="Disordered" evidence="1">
    <location>
        <begin position="1"/>
        <end position="35"/>
    </location>
</feature>
<dbReference type="Proteomes" id="UP001198565">
    <property type="component" value="Unassembled WGS sequence"/>
</dbReference>
<feature type="region of interest" description="Disordered" evidence="1">
    <location>
        <begin position="82"/>
        <end position="123"/>
    </location>
</feature>
<name>A0ABS7QWG9_9ACTN</name>
<dbReference type="PANTHER" id="PTHR34700">
    <property type="entry name" value="POTASSIUM BINDING PROTEIN KBP"/>
    <property type="match status" value="1"/>
</dbReference>
<feature type="compositionally biased region" description="Polar residues" evidence="1">
    <location>
        <begin position="191"/>
        <end position="208"/>
    </location>
</feature>
<dbReference type="Pfam" id="PF01476">
    <property type="entry name" value="LysM"/>
    <property type="match status" value="2"/>
</dbReference>
<dbReference type="InterPro" id="IPR052196">
    <property type="entry name" value="Bact_Kbp"/>
</dbReference>
<feature type="compositionally biased region" description="Low complexity" evidence="1">
    <location>
        <begin position="103"/>
        <end position="118"/>
    </location>
</feature>
<feature type="region of interest" description="Disordered" evidence="1">
    <location>
        <begin position="173"/>
        <end position="209"/>
    </location>
</feature>
<organism evidence="3 4">
    <name type="scientific">Streptantibioticus parmotrematis</name>
    <dbReference type="NCBI Taxonomy" id="2873249"/>
    <lineage>
        <taxon>Bacteria</taxon>
        <taxon>Bacillati</taxon>
        <taxon>Actinomycetota</taxon>
        <taxon>Actinomycetes</taxon>
        <taxon>Kitasatosporales</taxon>
        <taxon>Streptomycetaceae</taxon>
        <taxon>Streptantibioticus</taxon>
    </lineage>
</organism>
<dbReference type="SUPFAM" id="SSF54106">
    <property type="entry name" value="LysM domain"/>
    <property type="match status" value="2"/>
</dbReference>
<feature type="domain" description="LysM" evidence="2">
    <location>
        <begin position="26"/>
        <end position="82"/>
    </location>
</feature>
<feature type="domain" description="LysM" evidence="2">
    <location>
        <begin position="115"/>
        <end position="171"/>
    </location>
</feature>
<keyword evidence="4" id="KW-1185">Reference proteome</keyword>
<dbReference type="InterPro" id="IPR008258">
    <property type="entry name" value="Transglycosylase_SLT_dom_1"/>
</dbReference>
<dbReference type="InterPro" id="IPR023346">
    <property type="entry name" value="Lysozyme-like_dom_sf"/>
</dbReference>
<dbReference type="PANTHER" id="PTHR34700:SF4">
    <property type="entry name" value="PHAGE-LIKE ELEMENT PBSX PROTEIN XKDP"/>
    <property type="match status" value="1"/>
</dbReference>
<evidence type="ECO:0000313" key="3">
    <source>
        <dbReference type="EMBL" id="MBY8887041.1"/>
    </source>
</evidence>
<sequence length="300" mass="32167">MASDAAALGDTRSARHTTSSSSPTYSTYTVQPGDTLGGIAERYLGDSARWHELFQLNRGRSEPGGSKLAASDFIEPGWSVHIPGSGPHYSTRASQRQRDEPTVDTPTDTTPASSSTYTVQPGDTLSSIAARELGSGARWQEIFALNEDRVQPDGGTLVSPEALRVGWTLLIPGGRPGSGETRAATNHLERSTSLPSGSQPTARSSAGSVRTIARSIVPTSQFRCFDEIISHESSWNVQARNASSGAYGLPQALPGSKMATAGPDWRTSPTTQIKWALGYMDSRYGSPCGAWSFWQDHSWY</sequence>
<dbReference type="InterPro" id="IPR036779">
    <property type="entry name" value="LysM_dom_sf"/>
</dbReference>
<comment type="caution">
    <text evidence="3">The sequence shown here is derived from an EMBL/GenBank/DDBJ whole genome shotgun (WGS) entry which is preliminary data.</text>
</comment>
<dbReference type="PROSITE" id="PS51782">
    <property type="entry name" value="LYSM"/>
    <property type="match status" value="2"/>
</dbReference>
<feature type="compositionally biased region" description="Low complexity" evidence="1">
    <location>
        <begin position="16"/>
        <end position="29"/>
    </location>
</feature>
<dbReference type="EMBL" id="JAINVZ010000013">
    <property type="protein sequence ID" value="MBY8887041.1"/>
    <property type="molecule type" value="Genomic_DNA"/>
</dbReference>
<evidence type="ECO:0000256" key="1">
    <source>
        <dbReference type="SAM" id="MobiDB-lite"/>
    </source>
</evidence>
<accession>A0ABS7QWG9</accession>
<dbReference type="InterPro" id="IPR018392">
    <property type="entry name" value="LysM"/>
</dbReference>
<dbReference type="Gene3D" id="3.10.350.10">
    <property type="entry name" value="LysM domain"/>
    <property type="match status" value="2"/>
</dbReference>
<proteinExistence type="predicted"/>
<dbReference type="RefSeq" id="WP_222979798.1">
    <property type="nucleotide sequence ID" value="NZ_JAINVZ010000013.1"/>
</dbReference>
<evidence type="ECO:0000313" key="4">
    <source>
        <dbReference type="Proteomes" id="UP001198565"/>
    </source>
</evidence>
<reference evidence="3 4" key="1">
    <citation type="submission" date="2021-08" db="EMBL/GenBank/DDBJ databases">
        <title>Streptomyces sp. PTM05 isolated from lichen.</title>
        <authorList>
            <person name="Somphong A."/>
            <person name="Phongsopitanun W."/>
            <person name="Tanasupawat S."/>
        </authorList>
    </citation>
    <scope>NUCLEOTIDE SEQUENCE [LARGE SCALE GENOMIC DNA]</scope>
    <source>
        <strain evidence="3 4">Ptm05</strain>
    </source>
</reference>
<dbReference type="CDD" id="cd00118">
    <property type="entry name" value="LysM"/>
    <property type="match status" value="2"/>
</dbReference>
<dbReference type="Pfam" id="PF01464">
    <property type="entry name" value="SLT"/>
    <property type="match status" value="1"/>
</dbReference>
<gene>
    <name evidence="3" type="ORF">K7472_19620</name>
</gene>
<dbReference type="SMART" id="SM00257">
    <property type="entry name" value="LysM"/>
    <property type="match status" value="2"/>
</dbReference>
<evidence type="ECO:0000259" key="2">
    <source>
        <dbReference type="PROSITE" id="PS51782"/>
    </source>
</evidence>